<name>A0ABY1Q8I8_9SPHN</name>
<protein>
    <submittedName>
        <fullName evidence="1">Uncharacterized protein</fullName>
    </submittedName>
</protein>
<dbReference type="Proteomes" id="UP001157910">
    <property type="component" value="Unassembled WGS sequence"/>
</dbReference>
<evidence type="ECO:0000313" key="2">
    <source>
        <dbReference type="Proteomes" id="UP001157910"/>
    </source>
</evidence>
<sequence>MHRNPAADWMKLAHDSYWLGVESLTVIGLRTFDIMTGQGSGRENRLMVTEKVRAAATAGMMLAAGGGSATSTGKAVRHYRRKVAANRKRLTGKNR</sequence>
<gene>
    <name evidence="1" type="ORF">SAMN06296065_103411</name>
</gene>
<evidence type="ECO:0000313" key="1">
    <source>
        <dbReference type="EMBL" id="SMP62139.1"/>
    </source>
</evidence>
<organism evidence="1 2">
    <name type="scientific">Novosphingobium panipatense</name>
    <dbReference type="NCBI Taxonomy" id="428991"/>
    <lineage>
        <taxon>Bacteria</taxon>
        <taxon>Pseudomonadati</taxon>
        <taxon>Pseudomonadota</taxon>
        <taxon>Alphaproteobacteria</taxon>
        <taxon>Sphingomonadales</taxon>
        <taxon>Sphingomonadaceae</taxon>
        <taxon>Novosphingobium</taxon>
    </lineage>
</organism>
<dbReference type="RefSeq" id="WP_283405767.1">
    <property type="nucleotide sequence ID" value="NZ_FXUI01000003.1"/>
</dbReference>
<keyword evidence="2" id="KW-1185">Reference proteome</keyword>
<dbReference type="EMBL" id="FXUI01000003">
    <property type="protein sequence ID" value="SMP62139.1"/>
    <property type="molecule type" value="Genomic_DNA"/>
</dbReference>
<comment type="caution">
    <text evidence="1">The sequence shown here is derived from an EMBL/GenBank/DDBJ whole genome shotgun (WGS) entry which is preliminary data.</text>
</comment>
<accession>A0ABY1Q8I8</accession>
<reference evidence="1 2" key="1">
    <citation type="submission" date="2017-05" db="EMBL/GenBank/DDBJ databases">
        <authorList>
            <person name="Varghese N."/>
            <person name="Submissions S."/>
        </authorList>
    </citation>
    <scope>NUCLEOTIDE SEQUENCE [LARGE SCALE GENOMIC DNA]</scope>
    <source>
        <strain evidence="1 2">SM16</strain>
    </source>
</reference>
<proteinExistence type="predicted"/>